<dbReference type="RefSeq" id="WP_319156624.1">
    <property type="nucleotide sequence ID" value="NZ_CP138359.1"/>
</dbReference>
<evidence type="ECO:0000256" key="2">
    <source>
        <dbReference type="ARBA" id="ARBA00024179"/>
    </source>
</evidence>
<protein>
    <recommendedName>
        <fullName evidence="3">Trehalose 6-phosphate phosphatase</fullName>
        <ecNumber evidence="3">3.1.3.12</ecNumber>
    </recommendedName>
</protein>
<dbReference type="InterPro" id="IPR003337">
    <property type="entry name" value="Trehalose_PPase"/>
</dbReference>
<dbReference type="Gene3D" id="3.40.50.1000">
    <property type="entry name" value="HAD superfamily/HAD-like"/>
    <property type="match status" value="1"/>
</dbReference>
<keyword evidence="3" id="KW-0479">Metal-binding</keyword>
<dbReference type="SUPFAM" id="SSF56784">
    <property type="entry name" value="HAD-like"/>
    <property type="match status" value="1"/>
</dbReference>
<evidence type="ECO:0000313" key="4">
    <source>
        <dbReference type="EMBL" id="WPF81798.1"/>
    </source>
</evidence>
<dbReference type="InterPro" id="IPR036412">
    <property type="entry name" value="HAD-like_sf"/>
</dbReference>
<comment type="similarity">
    <text evidence="3">Belongs to the trehalose phosphatase family.</text>
</comment>
<dbReference type="Gene3D" id="3.30.70.1020">
    <property type="entry name" value="Trehalose-6-phosphate phosphatase related protein, domain 2"/>
    <property type="match status" value="1"/>
</dbReference>
<dbReference type="Pfam" id="PF02358">
    <property type="entry name" value="Trehalose_PPase"/>
    <property type="match status" value="1"/>
</dbReference>
<evidence type="ECO:0000313" key="5">
    <source>
        <dbReference type="Proteomes" id="UP001304340"/>
    </source>
</evidence>
<dbReference type="KEGG" id="sbil:SANBI_003115"/>
<comment type="pathway">
    <text evidence="3">Glycan biosynthesis; trehalose biosynthesis.</text>
</comment>
<keyword evidence="3" id="KW-0460">Magnesium</keyword>
<dbReference type="EC" id="3.1.3.12" evidence="3"/>
<accession>A0AAF1C431</accession>
<dbReference type="GO" id="GO:0005992">
    <property type="term" value="P:trehalose biosynthetic process"/>
    <property type="evidence" value="ECO:0007669"/>
    <property type="project" value="InterPro"/>
</dbReference>
<dbReference type="EMBL" id="CP138359">
    <property type="protein sequence ID" value="WPF81798.1"/>
    <property type="molecule type" value="Genomic_DNA"/>
</dbReference>
<comment type="catalytic activity">
    <reaction evidence="3">
        <text>alpha,alpha-trehalose 6-phosphate + H2O = alpha,alpha-trehalose + phosphate</text>
        <dbReference type="Rhea" id="RHEA:23420"/>
        <dbReference type="ChEBI" id="CHEBI:15377"/>
        <dbReference type="ChEBI" id="CHEBI:16551"/>
        <dbReference type="ChEBI" id="CHEBI:43474"/>
        <dbReference type="ChEBI" id="CHEBI:58429"/>
        <dbReference type="EC" id="3.1.3.12"/>
    </reaction>
</comment>
<dbReference type="GO" id="GO:0046872">
    <property type="term" value="F:metal ion binding"/>
    <property type="evidence" value="ECO:0007669"/>
    <property type="project" value="UniProtKB-KW"/>
</dbReference>
<dbReference type="AlphaFoldDB" id="A0AAF1C431"/>
<name>A0AAF1C431_9MICO</name>
<keyword evidence="5" id="KW-1185">Reference proteome</keyword>
<gene>
    <name evidence="4" type="primary">otsB</name>
    <name evidence="4" type="ORF">SANBI_003115</name>
</gene>
<dbReference type="InterPro" id="IPR023214">
    <property type="entry name" value="HAD_sf"/>
</dbReference>
<organism evidence="4 5">
    <name type="scientific">Sanguibacter biliveldensis</name>
    <dbReference type="NCBI Taxonomy" id="3030830"/>
    <lineage>
        <taxon>Bacteria</taxon>
        <taxon>Bacillati</taxon>
        <taxon>Actinomycetota</taxon>
        <taxon>Actinomycetes</taxon>
        <taxon>Micrococcales</taxon>
        <taxon>Sanguibacteraceae</taxon>
        <taxon>Sanguibacter</taxon>
    </lineage>
</organism>
<keyword evidence="1 3" id="KW-0378">Hydrolase</keyword>
<comment type="cofactor">
    <cofactor evidence="3">
        <name>Mg(2+)</name>
        <dbReference type="ChEBI" id="CHEBI:18420"/>
    </cofactor>
</comment>
<dbReference type="GO" id="GO:0004805">
    <property type="term" value="F:trehalose-phosphatase activity"/>
    <property type="evidence" value="ECO:0007669"/>
    <property type="project" value="UniProtKB-EC"/>
</dbReference>
<evidence type="ECO:0000256" key="1">
    <source>
        <dbReference type="ARBA" id="ARBA00022801"/>
    </source>
</evidence>
<dbReference type="InterPro" id="IPR044651">
    <property type="entry name" value="OTSB-like"/>
</dbReference>
<proteinExistence type="inferred from homology"/>
<reference evidence="5" key="1">
    <citation type="submission" date="2023-11" db="EMBL/GenBank/DDBJ databases">
        <authorList>
            <person name="Helweg L.P."/>
            <person name="Kiel A."/>
            <person name="Hitz F."/>
            <person name="Ruckert-Reed C."/>
            <person name="Busche T."/>
            <person name="Kaltschmidt B."/>
            <person name="Kaltschmidt C."/>
        </authorList>
    </citation>
    <scope>NUCLEOTIDE SEQUENCE [LARGE SCALE GENOMIC DNA]</scope>
    <source>
        <strain evidence="5">4.1</strain>
    </source>
</reference>
<sequence>MTLEQDLTSALATFVAARSAGHPVLVASDFDGVLAPLLDDPSASAPTAAAAAALERLAALPQADVRLALVSGRDLATLAQLSGAPVGTSLVGSHGAEQGHVVAASADAGTETPGAAGTSSVERHPFALTTDERATLDGVRAGLEAVAAEAEGAWVEDKPSAAVLHTRRTEPGAAERAGDAARAVGARYGAHTMTGKDVVEIAVLDTSKGLALTRLRDELGAAAVLYMGDDVTDERAFEVLAPTDVTVKVGAGETAARFRVASVDEAAQVLATVADLLS</sequence>
<dbReference type="PANTHER" id="PTHR43768">
    <property type="entry name" value="TREHALOSE 6-PHOSPHATE PHOSPHATASE"/>
    <property type="match status" value="1"/>
</dbReference>
<dbReference type="NCBIfam" id="TIGR00685">
    <property type="entry name" value="T6PP"/>
    <property type="match status" value="1"/>
</dbReference>
<evidence type="ECO:0000256" key="3">
    <source>
        <dbReference type="RuleBase" id="RU361117"/>
    </source>
</evidence>
<dbReference type="PANTHER" id="PTHR43768:SF3">
    <property type="entry name" value="TREHALOSE 6-PHOSPHATE PHOSPHATASE"/>
    <property type="match status" value="1"/>
</dbReference>
<comment type="function">
    <text evidence="2 3">Removes the phosphate from trehalose 6-phosphate to produce free trehalose.</text>
</comment>
<dbReference type="Proteomes" id="UP001304340">
    <property type="component" value="Chromosome"/>
</dbReference>